<dbReference type="AlphaFoldDB" id="A0A0R2IVG7"/>
<proteinExistence type="predicted"/>
<name>A0A0R2IVG7_9LACO</name>
<accession>A0A0R2IVG7</accession>
<sequence length="198" mass="22384">MNNMHKIAKEAFENASLYLSGASDAYRKGLTPVRISVNGVDYEAGHPKLKNAVRAVLGEPKPLSVEFANGKMQISNHKNTVIETESIQKISYMQIGLVRTIGILAALPHYYYELAIIISIKDNQYYFLNANYHVFDELKQLMKENNVSFEDPFVLTKMPDDPEKKYKYFETQFNDLAPAAGYPQQLNTVSGNKLKLGI</sequence>
<evidence type="ECO:0000313" key="2">
    <source>
        <dbReference type="Proteomes" id="UP000051568"/>
    </source>
</evidence>
<organism evidence="1 2">
    <name type="scientific">Pediococcus cellicola</name>
    <dbReference type="NCBI Taxonomy" id="319652"/>
    <lineage>
        <taxon>Bacteria</taxon>
        <taxon>Bacillati</taxon>
        <taxon>Bacillota</taxon>
        <taxon>Bacilli</taxon>
        <taxon>Lactobacillales</taxon>
        <taxon>Lactobacillaceae</taxon>
        <taxon>Pediococcus</taxon>
    </lineage>
</organism>
<reference evidence="1 2" key="1">
    <citation type="journal article" date="2015" name="Genome Announc.">
        <title>Expanding the biotechnology potential of lactobacilli through comparative genomics of 213 strains and associated genera.</title>
        <authorList>
            <person name="Sun Z."/>
            <person name="Harris H.M."/>
            <person name="McCann A."/>
            <person name="Guo C."/>
            <person name="Argimon S."/>
            <person name="Zhang W."/>
            <person name="Yang X."/>
            <person name="Jeffery I.B."/>
            <person name="Cooney J.C."/>
            <person name="Kagawa T.F."/>
            <person name="Liu W."/>
            <person name="Song Y."/>
            <person name="Salvetti E."/>
            <person name="Wrobel A."/>
            <person name="Rasinkangas P."/>
            <person name="Parkhill J."/>
            <person name="Rea M.C."/>
            <person name="O'Sullivan O."/>
            <person name="Ritari J."/>
            <person name="Douillard F.P."/>
            <person name="Paul Ross R."/>
            <person name="Yang R."/>
            <person name="Briner A.E."/>
            <person name="Felis G.E."/>
            <person name="de Vos W.M."/>
            <person name="Barrangou R."/>
            <person name="Klaenhammer T.R."/>
            <person name="Caufield P.W."/>
            <person name="Cui Y."/>
            <person name="Zhang H."/>
            <person name="O'Toole P.W."/>
        </authorList>
    </citation>
    <scope>NUCLEOTIDE SEQUENCE [LARGE SCALE GENOMIC DNA]</scope>
    <source>
        <strain evidence="1 2">DSM 17757</strain>
    </source>
</reference>
<dbReference type="PATRIC" id="fig|319652.3.peg.1892"/>
<dbReference type="STRING" id="319652.IV80_GL001863"/>
<comment type="caution">
    <text evidence="1">The sequence shown here is derived from an EMBL/GenBank/DDBJ whole genome shotgun (WGS) entry which is preliminary data.</text>
</comment>
<dbReference type="Proteomes" id="UP000051568">
    <property type="component" value="Unassembled WGS sequence"/>
</dbReference>
<keyword evidence="2" id="KW-1185">Reference proteome</keyword>
<gene>
    <name evidence="1" type="ORF">IV80_GL001863</name>
</gene>
<evidence type="ECO:0000313" key="1">
    <source>
        <dbReference type="EMBL" id="KRN65581.1"/>
    </source>
</evidence>
<dbReference type="EMBL" id="JQBR01000008">
    <property type="protein sequence ID" value="KRN65581.1"/>
    <property type="molecule type" value="Genomic_DNA"/>
</dbReference>
<protein>
    <submittedName>
        <fullName evidence="1">Uncharacterized protein</fullName>
    </submittedName>
</protein>